<evidence type="ECO:0000313" key="1">
    <source>
        <dbReference type="EMBL" id="KAJ1890789.1"/>
    </source>
</evidence>
<keyword evidence="2" id="KW-1185">Reference proteome</keyword>
<proteinExistence type="predicted"/>
<accession>A0ACC1I9Z3</accession>
<dbReference type="EMBL" id="JANBPG010001277">
    <property type="protein sequence ID" value="KAJ1890789.1"/>
    <property type="molecule type" value="Genomic_DNA"/>
</dbReference>
<organism evidence="1 2">
    <name type="scientific">Kickxella alabastrina</name>
    <dbReference type="NCBI Taxonomy" id="61397"/>
    <lineage>
        <taxon>Eukaryota</taxon>
        <taxon>Fungi</taxon>
        <taxon>Fungi incertae sedis</taxon>
        <taxon>Zoopagomycota</taxon>
        <taxon>Kickxellomycotina</taxon>
        <taxon>Kickxellomycetes</taxon>
        <taxon>Kickxellales</taxon>
        <taxon>Kickxellaceae</taxon>
        <taxon>Kickxella</taxon>
    </lineage>
</organism>
<gene>
    <name evidence="1" type="ORF">LPJ66_007276</name>
</gene>
<evidence type="ECO:0000313" key="2">
    <source>
        <dbReference type="Proteomes" id="UP001150581"/>
    </source>
</evidence>
<comment type="caution">
    <text evidence="1">The sequence shown here is derived from an EMBL/GenBank/DDBJ whole genome shotgun (WGS) entry which is preliminary data.</text>
</comment>
<reference evidence="1" key="1">
    <citation type="submission" date="2022-07" db="EMBL/GenBank/DDBJ databases">
        <title>Phylogenomic reconstructions and comparative analyses of Kickxellomycotina fungi.</title>
        <authorList>
            <person name="Reynolds N.K."/>
            <person name="Stajich J.E."/>
            <person name="Barry K."/>
            <person name="Grigoriev I.V."/>
            <person name="Crous P."/>
            <person name="Smith M.E."/>
        </authorList>
    </citation>
    <scope>NUCLEOTIDE SEQUENCE</scope>
    <source>
        <strain evidence="1">Benny 63K</strain>
    </source>
</reference>
<sequence length="212" mass="22848">MSKIDRKSLVESVEASSSGHLIKPMLDAAIDNDLDSQNIEGATPLHFAAYYGHKDAVRRLLAVNSSAINIKDSTGKTPLMLAAFRGRTQVVSILLSVGGGQINEQDNAGWTALMYAAFTGRIAICREMLEFVASRIIADYKTGKSAADLAQEAGYYEVADMLQNKEVALRTPSLPEHINMPTARPLPYAVTTNPLHVKAPAAERAAESQAGY</sequence>
<protein>
    <submittedName>
        <fullName evidence="1">Uncharacterized protein</fullName>
    </submittedName>
</protein>
<dbReference type="Proteomes" id="UP001150581">
    <property type="component" value="Unassembled WGS sequence"/>
</dbReference>
<name>A0ACC1I9Z3_9FUNG</name>